<dbReference type="InterPro" id="IPR001679">
    <property type="entry name" value="DNA_ligase"/>
</dbReference>
<dbReference type="SUPFAM" id="SSF47781">
    <property type="entry name" value="RuvA domain 2-like"/>
    <property type="match status" value="1"/>
</dbReference>
<dbReference type="InterPro" id="IPR013840">
    <property type="entry name" value="DNAligase_N"/>
</dbReference>
<evidence type="ECO:0000256" key="7">
    <source>
        <dbReference type="ARBA" id="ARBA00022763"/>
    </source>
</evidence>
<evidence type="ECO:0000256" key="1">
    <source>
        <dbReference type="ARBA" id="ARBA00004067"/>
    </source>
</evidence>
<name>K7YFH0_9PROT</name>
<gene>
    <name evidence="15 17" type="primary">ligA</name>
    <name evidence="17" type="ORF">A1OE_119</name>
</gene>
<dbReference type="Pfam" id="PF01653">
    <property type="entry name" value="DNA_ligase_aden"/>
    <property type="match status" value="1"/>
</dbReference>
<evidence type="ECO:0000259" key="16">
    <source>
        <dbReference type="PROSITE" id="PS50172"/>
    </source>
</evidence>
<dbReference type="InterPro" id="IPR001357">
    <property type="entry name" value="BRCT_dom"/>
</dbReference>
<dbReference type="NCBIfam" id="NF005932">
    <property type="entry name" value="PRK07956.1"/>
    <property type="match status" value="1"/>
</dbReference>
<dbReference type="GO" id="GO:0046872">
    <property type="term" value="F:metal ion binding"/>
    <property type="evidence" value="ECO:0007669"/>
    <property type="project" value="UniProtKB-KW"/>
</dbReference>
<dbReference type="Pfam" id="PF03119">
    <property type="entry name" value="DNA_ligase_ZBD"/>
    <property type="match status" value="1"/>
</dbReference>
<proteinExistence type="inferred from homology"/>
<reference evidence="17 18" key="1">
    <citation type="journal article" date="2012" name="Proc. Natl. Acad. Sci. U.S.A.">
        <title>Genome streamlining and chemical defense in a coral reef symbiosis.</title>
        <authorList>
            <person name="Kwan J.C."/>
            <person name="Donia M.S."/>
            <person name="Han A.W."/>
            <person name="Hirose E."/>
            <person name="Haygood M.G."/>
            <person name="Schmidt E.W."/>
        </authorList>
    </citation>
    <scope>NUCLEOTIDE SEQUENCE [LARGE SCALE GENOMIC DNA]</scope>
    <source>
        <strain evidence="17 18">L2</strain>
    </source>
</reference>
<dbReference type="PATRIC" id="fig|1193729.4.peg.71"/>
<dbReference type="SUPFAM" id="SSF52113">
    <property type="entry name" value="BRCT domain"/>
    <property type="match status" value="1"/>
</dbReference>
<keyword evidence="5 15" id="KW-0235">DNA replication</keyword>
<accession>K7YFH0</accession>
<feature type="active site" description="N6-AMP-lysine intermediate" evidence="15">
    <location>
        <position position="130"/>
    </location>
</feature>
<keyword evidence="12 15" id="KW-0464">Manganese</keyword>
<dbReference type="SMART" id="SM00292">
    <property type="entry name" value="BRCT"/>
    <property type="match status" value="1"/>
</dbReference>
<dbReference type="Gene3D" id="6.20.10.30">
    <property type="match status" value="1"/>
</dbReference>
<dbReference type="PIRSF" id="PIRSF001604">
    <property type="entry name" value="LigA"/>
    <property type="match status" value="1"/>
</dbReference>
<dbReference type="AlphaFoldDB" id="K7YFH0"/>
<evidence type="ECO:0000256" key="10">
    <source>
        <dbReference type="ARBA" id="ARBA00023027"/>
    </source>
</evidence>
<feature type="binding site" evidence="15">
    <location>
        <position position="421"/>
    </location>
    <ligand>
        <name>Zn(2+)</name>
        <dbReference type="ChEBI" id="CHEBI:29105"/>
    </ligand>
</feature>
<keyword evidence="11 15" id="KW-0234">DNA repair</keyword>
<feature type="binding site" evidence="15">
    <location>
        <begin position="45"/>
        <end position="49"/>
    </location>
    <ligand>
        <name>NAD(+)</name>
        <dbReference type="ChEBI" id="CHEBI:57540"/>
    </ligand>
</feature>
<dbReference type="InterPro" id="IPR033136">
    <property type="entry name" value="DNA_ligase_CS"/>
</dbReference>
<dbReference type="FunFam" id="2.40.50.140:FF:000012">
    <property type="entry name" value="DNA ligase"/>
    <property type="match status" value="1"/>
</dbReference>
<dbReference type="Gene3D" id="3.40.50.10190">
    <property type="entry name" value="BRCT domain"/>
    <property type="match status" value="1"/>
</dbReference>
<dbReference type="Gene3D" id="2.40.50.140">
    <property type="entry name" value="Nucleic acid-binding proteins"/>
    <property type="match status" value="1"/>
</dbReference>
<dbReference type="InterPro" id="IPR013839">
    <property type="entry name" value="DNAligase_adenylation"/>
</dbReference>
<dbReference type="NCBIfam" id="TIGR00575">
    <property type="entry name" value="dnlj"/>
    <property type="match status" value="1"/>
</dbReference>
<evidence type="ECO:0000256" key="6">
    <source>
        <dbReference type="ARBA" id="ARBA00022723"/>
    </source>
</evidence>
<dbReference type="InterPro" id="IPR036420">
    <property type="entry name" value="BRCT_dom_sf"/>
</dbReference>
<keyword evidence="6 15" id="KW-0479">Metal-binding</keyword>
<dbReference type="CDD" id="cd17748">
    <property type="entry name" value="BRCT_DNA_ligase_like"/>
    <property type="match status" value="1"/>
</dbReference>
<feature type="binding site" evidence="15">
    <location>
        <position position="187"/>
    </location>
    <ligand>
        <name>NAD(+)</name>
        <dbReference type="ChEBI" id="CHEBI:57540"/>
    </ligand>
</feature>
<feature type="binding site" evidence="15">
    <location>
        <position position="424"/>
    </location>
    <ligand>
        <name>Zn(2+)</name>
        <dbReference type="ChEBI" id="CHEBI:29105"/>
    </ligand>
</feature>
<dbReference type="eggNOG" id="COG0272">
    <property type="taxonomic scope" value="Bacteria"/>
</dbReference>
<keyword evidence="7 15" id="KW-0227">DNA damage</keyword>
<evidence type="ECO:0000256" key="4">
    <source>
        <dbReference type="ARBA" id="ARBA00022598"/>
    </source>
</evidence>
<evidence type="ECO:0000256" key="9">
    <source>
        <dbReference type="ARBA" id="ARBA00022842"/>
    </source>
</evidence>
<dbReference type="InterPro" id="IPR004150">
    <property type="entry name" value="NAD_DNA_ligase_OB"/>
</dbReference>
<evidence type="ECO:0000313" key="17">
    <source>
        <dbReference type="EMBL" id="AFX98330.1"/>
    </source>
</evidence>
<dbReference type="InterPro" id="IPR010994">
    <property type="entry name" value="RuvA_2-like"/>
</dbReference>
<dbReference type="SMART" id="SM00532">
    <property type="entry name" value="LIGANc"/>
    <property type="match status" value="1"/>
</dbReference>
<evidence type="ECO:0000256" key="5">
    <source>
        <dbReference type="ARBA" id="ARBA00022705"/>
    </source>
</evidence>
<dbReference type="InterPro" id="IPR041663">
    <property type="entry name" value="DisA/LigA_HHH"/>
</dbReference>
<dbReference type="InterPro" id="IPR012340">
    <property type="entry name" value="NA-bd_OB-fold"/>
</dbReference>
<evidence type="ECO:0000256" key="15">
    <source>
        <dbReference type="HAMAP-Rule" id="MF_01588"/>
    </source>
</evidence>
<feature type="binding site" evidence="15">
    <location>
        <position position="151"/>
    </location>
    <ligand>
        <name>NAD(+)</name>
        <dbReference type="ChEBI" id="CHEBI:57540"/>
    </ligand>
</feature>
<keyword evidence="8 15" id="KW-0862">Zinc</keyword>
<dbReference type="PROSITE" id="PS50172">
    <property type="entry name" value="BRCT"/>
    <property type="match status" value="1"/>
</dbReference>
<dbReference type="EC" id="6.5.1.2" evidence="2 15"/>
<comment type="function">
    <text evidence="1 15">DNA ligase that catalyzes the formation of phosphodiester linkages between 5'-phosphoryl and 3'-hydroxyl groups in double-stranded DNA using NAD as a coenzyme and as the energy source for the reaction. It is essential for DNA replication and repair of damaged DNA.</text>
</comment>
<dbReference type="FunFam" id="3.30.470.30:FF:000001">
    <property type="entry name" value="DNA ligase"/>
    <property type="match status" value="1"/>
</dbReference>
<evidence type="ECO:0000256" key="2">
    <source>
        <dbReference type="ARBA" id="ARBA00012722"/>
    </source>
</evidence>
<keyword evidence="4 15" id="KW-0436">Ligase</keyword>
<dbReference type="GO" id="GO:0006260">
    <property type="term" value="P:DNA replication"/>
    <property type="evidence" value="ECO:0007669"/>
    <property type="project" value="UniProtKB-KW"/>
</dbReference>
<dbReference type="KEGG" id="thal:A1OE_119"/>
<dbReference type="Gene3D" id="3.30.470.30">
    <property type="entry name" value="DNA ligase/mRNA capping enzyme"/>
    <property type="match status" value="1"/>
</dbReference>
<dbReference type="OrthoDB" id="9759736at2"/>
<dbReference type="HAMAP" id="MF_01588">
    <property type="entry name" value="DNA_ligase_A"/>
    <property type="match status" value="1"/>
</dbReference>
<dbReference type="InterPro" id="IPR004149">
    <property type="entry name" value="Znf_DNAligase_C4"/>
</dbReference>
<feature type="binding site" evidence="15">
    <location>
        <position position="303"/>
    </location>
    <ligand>
        <name>NAD(+)</name>
        <dbReference type="ChEBI" id="CHEBI:57540"/>
    </ligand>
</feature>
<comment type="cofactor">
    <cofactor evidence="15">
        <name>Mg(2+)</name>
        <dbReference type="ChEBI" id="CHEBI:18420"/>
    </cofactor>
    <cofactor evidence="15">
        <name>Mn(2+)</name>
        <dbReference type="ChEBI" id="CHEBI:29035"/>
    </cofactor>
</comment>
<evidence type="ECO:0000256" key="3">
    <source>
        <dbReference type="ARBA" id="ARBA00013308"/>
    </source>
</evidence>
<dbReference type="PANTHER" id="PTHR23389:SF9">
    <property type="entry name" value="DNA LIGASE"/>
    <property type="match status" value="1"/>
</dbReference>
<dbReference type="CDD" id="cd00114">
    <property type="entry name" value="LIGANc"/>
    <property type="match status" value="1"/>
</dbReference>
<dbReference type="RefSeq" id="WP_015087828.1">
    <property type="nucleotide sequence ID" value="NC_019566.1"/>
</dbReference>
<evidence type="ECO:0000256" key="8">
    <source>
        <dbReference type="ARBA" id="ARBA00022833"/>
    </source>
</evidence>
<dbReference type="EMBL" id="CP003539">
    <property type="protein sequence ID" value="AFX98330.1"/>
    <property type="molecule type" value="Genomic_DNA"/>
</dbReference>
<dbReference type="HOGENOM" id="CLU_007764_2_1_5"/>
<dbReference type="Pfam" id="PF12826">
    <property type="entry name" value="HHH_2"/>
    <property type="match status" value="1"/>
</dbReference>
<feature type="domain" description="BRCT" evidence="16">
    <location>
        <begin position="615"/>
        <end position="695"/>
    </location>
</feature>
<organism evidence="17 18">
    <name type="scientific">Candidatus Endolissoclinum faulkneri L2</name>
    <dbReference type="NCBI Taxonomy" id="1193729"/>
    <lineage>
        <taxon>Bacteria</taxon>
        <taxon>Pseudomonadati</taxon>
        <taxon>Pseudomonadota</taxon>
        <taxon>Alphaproteobacteria</taxon>
        <taxon>Rhodospirillales</taxon>
        <taxon>Rhodospirillaceae</taxon>
        <taxon>Candidatus Endolissoclinum</taxon>
    </lineage>
</organism>
<dbReference type="Proteomes" id="UP000010077">
    <property type="component" value="Chromosome"/>
</dbReference>
<dbReference type="GO" id="GO:0006281">
    <property type="term" value="P:DNA repair"/>
    <property type="evidence" value="ECO:0007669"/>
    <property type="project" value="UniProtKB-KW"/>
</dbReference>
<evidence type="ECO:0000256" key="14">
    <source>
        <dbReference type="ARBA" id="ARBA00060881"/>
    </source>
</evidence>
<dbReference type="SUPFAM" id="SSF56091">
    <property type="entry name" value="DNA ligase/mRNA capping enzyme, catalytic domain"/>
    <property type="match status" value="1"/>
</dbReference>
<feature type="binding site" evidence="15">
    <location>
        <position position="439"/>
    </location>
    <ligand>
        <name>Zn(2+)</name>
        <dbReference type="ChEBI" id="CHEBI:29105"/>
    </ligand>
</feature>
<dbReference type="Gene3D" id="1.10.150.20">
    <property type="entry name" value="5' to 3' exonuclease, C-terminal subdomain"/>
    <property type="match status" value="2"/>
</dbReference>
<evidence type="ECO:0000256" key="11">
    <source>
        <dbReference type="ARBA" id="ARBA00023204"/>
    </source>
</evidence>
<dbReference type="PANTHER" id="PTHR23389">
    <property type="entry name" value="CHROMOSOME TRANSMISSION FIDELITY FACTOR 18"/>
    <property type="match status" value="1"/>
</dbReference>
<dbReference type="GO" id="GO:0005829">
    <property type="term" value="C:cytosol"/>
    <property type="evidence" value="ECO:0007669"/>
    <property type="project" value="TreeGrafter"/>
</dbReference>
<dbReference type="Pfam" id="PF00533">
    <property type="entry name" value="BRCT"/>
    <property type="match status" value="1"/>
</dbReference>
<feature type="binding site" evidence="15">
    <location>
        <position position="445"/>
    </location>
    <ligand>
        <name>Zn(2+)</name>
        <dbReference type="ChEBI" id="CHEBI:29105"/>
    </ligand>
</feature>
<evidence type="ECO:0000313" key="18">
    <source>
        <dbReference type="Proteomes" id="UP000010077"/>
    </source>
</evidence>
<evidence type="ECO:0000256" key="13">
    <source>
        <dbReference type="ARBA" id="ARBA00034005"/>
    </source>
</evidence>
<feature type="binding site" evidence="15">
    <location>
        <begin position="94"/>
        <end position="95"/>
    </location>
    <ligand>
        <name>NAD(+)</name>
        <dbReference type="ChEBI" id="CHEBI:57540"/>
    </ligand>
</feature>
<feature type="binding site" evidence="15">
    <location>
        <position position="327"/>
    </location>
    <ligand>
        <name>NAD(+)</name>
        <dbReference type="ChEBI" id="CHEBI:57540"/>
    </ligand>
</feature>
<protein>
    <recommendedName>
        <fullName evidence="3 15">DNA ligase</fullName>
        <ecNumber evidence="2 15">6.5.1.2</ecNumber>
    </recommendedName>
    <alternativeName>
        <fullName evidence="15">Polydeoxyribonucleotide synthase [NAD(+)]</fullName>
    </alternativeName>
</protein>
<keyword evidence="18" id="KW-1185">Reference proteome</keyword>
<keyword evidence="9 15" id="KW-0460">Magnesium</keyword>
<comment type="catalytic activity">
    <reaction evidence="13 15">
        <text>NAD(+) + (deoxyribonucleotide)n-3'-hydroxyl + 5'-phospho-(deoxyribonucleotide)m = (deoxyribonucleotide)n+m + AMP + beta-nicotinamide D-nucleotide.</text>
        <dbReference type="EC" id="6.5.1.2"/>
    </reaction>
</comment>
<comment type="similarity">
    <text evidence="14 15">Belongs to the NAD-dependent DNA ligase family. LigA subfamily.</text>
</comment>
<dbReference type="STRING" id="1193729.A1OE_119"/>
<keyword evidence="10 15" id="KW-0520">NAD</keyword>
<dbReference type="GO" id="GO:0003911">
    <property type="term" value="F:DNA ligase (NAD+) activity"/>
    <property type="evidence" value="ECO:0007669"/>
    <property type="project" value="UniProtKB-UniRule"/>
</dbReference>
<dbReference type="Pfam" id="PF03120">
    <property type="entry name" value="OB_DNA_ligase"/>
    <property type="match status" value="1"/>
</dbReference>
<dbReference type="PROSITE" id="PS01056">
    <property type="entry name" value="DNA_LIGASE_N2"/>
    <property type="match status" value="1"/>
</dbReference>
<dbReference type="SUPFAM" id="SSF50249">
    <property type="entry name" value="Nucleic acid-binding proteins"/>
    <property type="match status" value="1"/>
</dbReference>
<dbReference type="Gene3D" id="1.10.287.610">
    <property type="entry name" value="Helix hairpin bin"/>
    <property type="match status" value="1"/>
</dbReference>
<evidence type="ECO:0000256" key="12">
    <source>
        <dbReference type="ARBA" id="ARBA00023211"/>
    </source>
</evidence>
<feature type="binding site" evidence="15">
    <location>
        <position position="128"/>
    </location>
    <ligand>
        <name>NAD(+)</name>
        <dbReference type="ChEBI" id="CHEBI:57540"/>
    </ligand>
</feature>
<sequence length="695" mass="78610">MDYIKYKAIEELSESEAKEELARLAKLIAKADVLYYQKNTPSMNDWEYDQLRLRNKAIEQRFPESKRYDSPSEIVAPGPAKGFTKVRHAHPMLSLTNAFDDEDVKEFTCRVRRLLKVPNDTPIAMMVEPKIDGLSISLRYENSKLVQGATRGDGMEGENVTRNLESIKEIPKILPKNVPKVLEVRGEIYINKDDFLALNKRQANAGAKLFANPRNAAAGSLRQLDPQITRTRPLRFFAYSWGGVSNFYADTQEECLKDLRQWNFTINPLSELHDNVEDVLKVYSKIAAKRCNLPYEIDGVVYKINRIDWQNRLGVISRSPRWAIAHKFKTEQASTVLREIVIQVGRTGSLTPVARLKPIKVGGVTVTNASLHNEDEIYRNDIRVGDTVMIHRAGDVIPQVIGVINDKRPNNSQQYIFPNYCPSCGSKTVRLDDQSTRRCSNSINCSAQAIARLKHFVSREAFDINGFGAKQISQYYDWGIIDTPASIFRLREHRNKLIGDKESKILSTDKLLTAIERRRVISLERFIYSLGIRQVGKSMAGVLANHYGAIDTMRCALMQAVKMTSNAYLELININHVGDALVNELIDFFANFYNRKLIDELIKEITIKELKAPQVSDNYIAGKTMVFTGTLQSFRRDEAKSLVESLGAKVVTSVSKKIDYIVVGVDPGYKAMQARGMGITVLTEEELFGLIKLIS</sequence>